<protein>
    <recommendedName>
        <fullName evidence="5">Gnk2-homologous domain-containing protein</fullName>
    </recommendedName>
</protein>
<sequence length="368" mass="41143">MGCFFQMFIKILSTILIFNLQCLIVLKTNAQIDENKVYHLCSGANITSIAYQSNLNLVLSSLINSFNKAIIRNGYYYDEIGQKPITAYGSYQCRGDLTPEECGYSVGIAAKEILRRCPNSEEAFITYKELAILKYSNQSFFSILRDKPSFTLPNAKSVTNPDEFNPPFDKLMNNLLAKVASNGVSSSSSSSVNKNLFAILNIDVTQSQKIYALAQCSSDLSIENCTQCLTGHMDDIRKRFRERDGGRVLSWSCYFRYETFPFYLLNATSPPFSSPMNLPPPQNGTPFNPLAMILIAIFSSVITVISIIIISYFCIKRRKTVLARKTEHINGIQSAESLQFKFSTISAATHNFSDANKLGRGGFGNVYK</sequence>
<comment type="caution">
    <text evidence="6">The sequence shown here is derived from an EMBL/GenBank/DDBJ whole genome shotgun (WGS) entry which is preliminary data.</text>
</comment>
<feature type="domain" description="Gnk2-homologous" evidence="5">
    <location>
        <begin position="33"/>
        <end position="140"/>
    </location>
</feature>
<evidence type="ECO:0000259" key="5">
    <source>
        <dbReference type="PROSITE" id="PS51473"/>
    </source>
</evidence>
<dbReference type="Proteomes" id="UP001177140">
    <property type="component" value="Unassembled WGS sequence"/>
</dbReference>
<accession>A0AA41V395</accession>
<keyword evidence="3" id="KW-1133">Transmembrane helix</keyword>
<feature type="transmembrane region" description="Helical" evidence="3">
    <location>
        <begin position="290"/>
        <end position="315"/>
    </location>
</feature>
<reference evidence="6" key="1">
    <citation type="submission" date="2022-03" db="EMBL/GenBank/DDBJ databases">
        <title>A functionally conserved STORR gene fusion in Papaver species that diverged 16.8 million years ago.</title>
        <authorList>
            <person name="Catania T."/>
        </authorList>
    </citation>
    <scope>NUCLEOTIDE SEQUENCE</scope>
    <source>
        <strain evidence="6">S-191538</strain>
    </source>
</reference>
<feature type="signal peptide" evidence="4">
    <location>
        <begin position="1"/>
        <end position="30"/>
    </location>
</feature>
<dbReference type="Pfam" id="PF01657">
    <property type="entry name" value="Stress-antifung"/>
    <property type="match status" value="2"/>
</dbReference>
<evidence type="ECO:0000313" key="7">
    <source>
        <dbReference type="Proteomes" id="UP001177140"/>
    </source>
</evidence>
<organism evidence="6 7">
    <name type="scientific">Papaver nudicaule</name>
    <name type="common">Iceland poppy</name>
    <dbReference type="NCBI Taxonomy" id="74823"/>
    <lineage>
        <taxon>Eukaryota</taxon>
        <taxon>Viridiplantae</taxon>
        <taxon>Streptophyta</taxon>
        <taxon>Embryophyta</taxon>
        <taxon>Tracheophyta</taxon>
        <taxon>Spermatophyta</taxon>
        <taxon>Magnoliopsida</taxon>
        <taxon>Ranunculales</taxon>
        <taxon>Papaveraceae</taxon>
        <taxon>Papaveroideae</taxon>
        <taxon>Papaver</taxon>
    </lineage>
</organism>
<evidence type="ECO:0000256" key="1">
    <source>
        <dbReference type="ARBA" id="ARBA00022729"/>
    </source>
</evidence>
<dbReference type="Gene3D" id="3.30.200.20">
    <property type="entry name" value="Phosphorylase Kinase, domain 1"/>
    <property type="match status" value="1"/>
</dbReference>
<dbReference type="PROSITE" id="PS51473">
    <property type="entry name" value="GNK2"/>
    <property type="match status" value="2"/>
</dbReference>
<dbReference type="PANTHER" id="PTHR32099:SF42">
    <property type="entry name" value="CYSTEINE-RICH RECEPTOR-LIKE PROTEIN KINASE 9-RELATED"/>
    <property type="match status" value="1"/>
</dbReference>
<keyword evidence="2" id="KW-0677">Repeat</keyword>
<proteinExistence type="predicted"/>
<dbReference type="InterPro" id="IPR002902">
    <property type="entry name" value="GNK2"/>
</dbReference>
<feature type="chain" id="PRO_5041216483" description="Gnk2-homologous domain-containing protein" evidence="4">
    <location>
        <begin position="31"/>
        <end position="368"/>
    </location>
</feature>
<dbReference type="Gene3D" id="3.30.430.20">
    <property type="entry name" value="Gnk2 domain, C-X8-C-X2-C motif"/>
    <property type="match status" value="2"/>
</dbReference>
<feature type="non-terminal residue" evidence="6">
    <location>
        <position position="1"/>
    </location>
</feature>
<evidence type="ECO:0000256" key="3">
    <source>
        <dbReference type="SAM" id="Phobius"/>
    </source>
</evidence>
<feature type="domain" description="Gnk2-homologous" evidence="5">
    <location>
        <begin position="146"/>
        <end position="262"/>
    </location>
</feature>
<evidence type="ECO:0000256" key="2">
    <source>
        <dbReference type="ARBA" id="ARBA00022737"/>
    </source>
</evidence>
<dbReference type="InterPro" id="IPR038408">
    <property type="entry name" value="GNK2_sf"/>
</dbReference>
<keyword evidence="3" id="KW-0812">Transmembrane</keyword>
<dbReference type="EMBL" id="JAJJMA010093388">
    <property type="protein sequence ID" value="MCL7029719.1"/>
    <property type="molecule type" value="Genomic_DNA"/>
</dbReference>
<dbReference type="AlphaFoldDB" id="A0AA41V395"/>
<keyword evidence="3" id="KW-0472">Membrane</keyword>
<gene>
    <name evidence="6" type="ORF">MKW94_008297</name>
</gene>
<dbReference type="CDD" id="cd23509">
    <property type="entry name" value="Gnk2-like"/>
    <property type="match status" value="2"/>
</dbReference>
<dbReference type="PANTHER" id="PTHR32099">
    <property type="entry name" value="CYSTEINE-RICH REPEAT SECRETORY PROTEIN"/>
    <property type="match status" value="1"/>
</dbReference>
<name>A0AA41V395_PAPNU</name>
<keyword evidence="1 4" id="KW-0732">Signal</keyword>
<evidence type="ECO:0000256" key="4">
    <source>
        <dbReference type="SAM" id="SignalP"/>
    </source>
</evidence>
<keyword evidence="7" id="KW-1185">Reference proteome</keyword>
<evidence type="ECO:0000313" key="6">
    <source>
        <dbReference type="EMBL" id="MCL7029719.1"/>
    </source>
</evidence>